<sequence>MGNSQVAKVVTDSSDKLQAVAVLHDQQNGVQGYVDFSQSADGTVTISGEIKGIPDKSKRGFHIHEFGDTTNGCTSAGAHFNPDKNDHAGPQDKLRHVGDLGNIEGGSGNVAKFSFKDSIIKLNGSNSIVGRCVVLHEKEDDLGKGGNSESLKTGNAGGRVACGVIGVKK</sequence>
<accession>A0A814C7A3</accession>
<dbReference type="PROSITE" id="PS00332">
    <property type="entry name" value="SOD_CU_ZN_2"/>
    <property type="match status" value="1"/>
</dbReference>
<proteinExistence type="inferred from homology"/>
<dbReference type="OrthoDB" id="2015551at2759"/>
<organism evidence="10 13">
    <name type="scientific">Didymodactylos carnosus</name>
    <dbReference type="NCBI Taxonomy" id="1234261"/>
    <lineage>
        <taxon>Eukaryota</taxon>
        <taxon>Metazoa</taxon>
        <taxon>Spiralia</taxon>
        <taxon>Gnathifera</taxon>
        <taxon>Rotifera</taxon>
        <taxon>Eurotatoria</taxon>
        <taxon>Bdelloidea</taxon>
        <taxon>Philodinida</taxon>
        <taxon>Philodinidae</taxon>
        <taxon>Didymodactylos</taxon>
    </lineage>
</organism>
<dbReference type="EMBL" id="CAJNOK010002798">
    <property type="protein sequence ID" value="CAF0875410.1"/>
    <property type="molecule type" value="Genomic_DNA"/>
</dbReference>
<comment type="caution">
    <text evidence="10">The sequence shown here is derived from an EMBL/GenBank/DDBJ whole genome shotgun (WGS) entry which is preliminary data.</text>
</comment>
<keyword evidence="6 7" id="KW-0186">Copper</keyword>
<dbReference type="PRINTS" id="PR00068">
    <property type="entry name" value="CUZNDISMTASE"/>
</dbReference>
<comment type="cofactor">
    <cofactor evidence="7">
        <name>Zn(2+)</name>
        <dbReference type="ChEBI" id="CHEBI:29105"/>
    </cofactor>
    <text evidence="7">Binds 1 zinc ion per subunit.</text>
</comment>
<dbReference type="SUPFAM" id="SSF49329">
    <property type="entry name" value="Cu,Zn superoxide dismutase-like"/>
    <property type="match status" value="1"/>
</dbReference>
<dbReference type="InterPro" id="IPR018152">
    <property type="entry name" value="SOD_Cu/Zn_BS"/>
</dbReference>
<gene>
    <name evidence="10" type="ORF">GPM918_LOCUS10495</name>
    <name evidence="9" type="ORF">OVA965_LOCUS8347</name>
    <name evidence="12" type="ORF">SRO942_LOCUS10496</name>
    <name evidence="11" type="ORF">TMI583_LOCUS8343</name>
</gene>
<dbReference type="InterPro" id="IPR036423">
    <property type="entry name" value="SOD-like_Cu/Zn_dom_sf"/>
</dbReference>
<dbReference type="PROSITE" id="PS00087">
    <property type="entry name" value="SOD_CU_ZN_1"/>
    <property type="match status" value="1"/>
</dbReference>
<evidence type="ECO:0000256" key="1">
    <source>
        <dbReference type="ARBA" id="ARBA00010457"/>
    </source>
</evidence>
<evidence type="ECO:0000259" key="8">
    <source>
        <dbReference type="Pfam" id="PF00080"/>
    </source>
</evidence>
<dbReference type="EMBL" id="CAJNOQ010002072">
    <property type="protein sequence ID" value="CAF0936976.1"/>
    <property type="molecule type" value="Genomic_DNA"/>
</dbReference>
<protein>
    <recommendedName>
        <fullName evidence="7">Superoxide dismutase [Cu-Zn]</fullName>
        <ecNumber evidence="7">1.15.1.1</ecNumber>
    </recommendedName>
</protein>
<dbReference type="Gene3D" id="2.60.40.200">
    <property type="entry name" value="Superoxide dismutase, copper/zinc binding domain"/>
    <property type="match status" value="1"/>
</dbReference>
<evidence type="ECO:0000313" key="10">
    <source>
        <dbReference type="EMBL" id="CAF0936976.1"/>
    </source>
</evidence>
<evidence type="ECO:0000256" key="5">
    <source>
        <dbReference type="ARBA" id="ARBA00023002"/>
    </source>
</evidence>
<dbReference type="Proteomes" id="UP000677228">
    <property type="component" value="Unassembled WGS sequence"/>
</dbReference>
<evidence type="ECO:0000313" key="11">
    <source>
        <dbReference type="EMBL" id="CAF3659898.1"/>
    </source>
</evidence>
<keyword evidence="5 7" id="KW-0560">Oxidoreductase</keyword>
<dbReference type="Proteomes" id="UP000682733">
    <property type="component" value="Unassembled WGS sequence"/>
</dbReference>
<dbReference type="CDD" id="cd00305">
    <property type="entry name" value="Cu-Zn_Superoxide_Dismutase"/>
    <property type="match status" value="1"/>
</dbReference>
<dbReference type="GO" id="GO:0005507">
    <property type="term" value="F:copper ion binding"/>
    <property type="evidence" value="ECO:0007669"/>
    <property type="project" value="InterPro"/>
</dbReference>
<keyword evidence="13" id="KW-1185">Reference proteome</keyword>
<dbReference type="EMBL" id="CAJOBC010002072">
    <property type="protein sequence ID" value="CAF3714019.1"/>
    <property type="molecule type" value="Genomic_DNA"/>
</dbReference>
<dbReference type="Proteomes" id="UP000663829">
    <property type="component" value="Unassembled WGS sequence"/>
</dbReference>
<dbReference type="GO" id="GO:0004784">
    <property type="term" value="F:superoxide dismutase activity"/>
    <property type="evidence" value="ECO:0007669"/>
    <property type="project" value="UniProtKB-EC"/>
</dbReference>
<evidence type="ECO:0000256" key="3">
    <source>
        <dbReference type="ARBA" id="ARBA00022833"/>
    </source>
</evidence>
<comment type="cofactor">
    <cofactor evidence="7">
        <name>Cu cation</name>
        <dbReference type="ChEBI" id="CHEBI:23378"/>
    </cofactor>
    <text evidence="7">Binds 1 copper ion per subunit.</text>
</comment>
<keyword evidence="4" id="KW-0049">Antioxidant</keyword>
<dbReference type="Pfam" id="PF00080">
    <property type="entry name" value="Sod_Cu"/>
    <property type="match status" value="1"/>
</dbReference>
<dbReference type="InterPro" id="IPR001424">
    <property type="entry name" value="SOD_Cu_Zn_dom"/>
</dbReference>
<dbReference type="Proteomes" id="UP000681722">
    <property type="component" value="Unassembled WGS sequence"/>
</dbReference>
<evidence type="ECO:0000313" key="12">
    <source>
        <dbReference type="EMBL" id="CAF3714019.1"/>
    </source>
</evidence>
<feature type="domain" description="Superoxide dismutase copper/zinc binding" evidence="8">
    <location>
        <begin position="30"/>
        <end position="165"/>
    </location>
</feature>
<dbReference type="FunFam" id="2.60.40.200:FF:000001">
    <property type="entry name" value="Superoxide dismutase [Cu-Zn]"/>
    <property type="match status" value="1"/>
</dbReference>
<name>A0A814C7A3_9BILA</name>
<evidence type="ECO:0000256" key="6">
    <source>
        <dbReference type="ARBA" id="ARBA00023008"/>
    </source>
</evidence>
<evidence type="ECO:0000256" key="7">
    <source>
        <dbReference type="RuleBase" id="RU000393"/>
    </source>
</evidence>
<keyword evidence="3 7" id="KW-0862">Zinc</keyword>
<evidence type="ECO:0000256" key="2">
    <source>
        <dbReference type="ARBA" id="ARBA00022723"/>
    </source>
</evidence>
<dbReference type="InterPro" id="IPR024134">
    <property type="entry name" value="SOD_Cu/Zn_/chaperone"/>
</dbReference>
<dbReference type="EMBL" id="CAJOBA010002799">
    <property type="protein sequence ID" value="CAF3659898.1"/>
    <property type="molecule type" value="Genomic_DNA"/>
</dbReference>
<reference evidence="10" key="1">
    <citation type="submission" date="2021-02" db="EMBL/GenBank/DDBJ databases">
        <authorList>
            <person name="Nowell W R."/>
        </authorList>
    </citation>
    <scope>NUCLEOTIDE SEQUENCE</scope>
</reference>
<comment type="catalytic activity">
    <reaction evidence="7">
        <text>2 superoxide + 2 H(+) = H2O2 + O2</text>
        <dbReference type="Rhea" id="RHEA:20696"/>
        <dbReference type="ChEBI" id="CHEBI:15378"/>
        <dbReference type="ChEBI" id="CHEBI:15379"/>
        <dbReference type="ChEBI" id="CHEBI:16240"/>
        <dbReference type="ChEBI" id="CHEBI:18421"/>
        <dbReference type="EC" id="1.15.1.1"/>
    </reaction>
</comment>
<evidence type="ECO:0000256" key="4">
    <source>
        <dbReference type="ARBA" id="ARBA00022862"/>
    </source>
</evidence>
<comment type="similarity">
    <text evidence="1 7">Belongs to the Cu-Zn superoxide dismutase family.</text>
</comment>
<dbReference type="EC" id="1.15.1.1" evidence="7"/>
<comment type="function">
    <text evidence="7">Destroys radicals which are normally produced within the cells and which are toxic to biological systems.</text>
</comment>
<evidence type="ECO:0000313" key="9">
    <source>
        <dbReference type="EMBL" id="CAF0875410.1"/>
    </source>
</evidence>
<evidence type="ECO:0000313" key="13">
    <source>
        <dbReference type="Proteomes" id="UP000663829"/>
    </source>
</evidence>
<dbReference type="PANTHER" id="PTHR10003">
    <property type="entry name" value="SUPEROXIDE DISMUTASE CU-ZN -RELATED"/>
    <property type="match status" value="1"/>
</dbReference>
<dbReference type="AlphaFoldDB" id="A0A814C7A3"/>
<keyword evidence="2 7" id="KW-0479">Metal-binding</keyword>